<evidence type="ECO:0000313" key="4">
    <source>
        <dbReference type="EMBL" id="MFC6199574.1"/>
    </source>
</evidence>
<proteinExistence type="predicted"/>
<feature type="coiled-coil region" evidence="1">
    <location>
        <begin position="119"/>
        <end position="169"/>
    </location>
</feature>
<reference evidence="5" key="1">
    <citation type="journal article" date="2019" name="Int. J. Syst. Evol. Microbiol.">
        <title>The Global Catalogue of Microorganisms (GCM) 10K type strain sequencing project: providing services to taxonomists for standard genome sequencing and annotation.</title>
        <authorList>
            <consortium name="The Broad Institute Genomics Platform"/>
            <consortium name="The Broad Institute Genome Sequencing Center for Infectious Disease"/>
            <person name="Wu L."/>
            <person name="Ma J."/>
        </authorList>
    </citation>
    <scope>NUCLEOTIDE SEQUENCE [LARGE SCALE GENOMIC DNA]</scope>
    <source>
        <strain evidence="5">CGMCC-1.15741</strain>
    </source>
</reference>
<gene>
    <name evidence="4" type="ORF">ACFQDM_15935</name>
</gene>
<feature type="domain" description="Transposase IS116/IS110/IS902 C-terminal" evidence="3">
    <location>
        <begin position="186"/>
        <end position="264"/>
    </location>
</feature>
<evidence type="ECO:0000259" key="3">
    <source>
        <dbReference type="Pfam" id="PF02371"/>
    </source>
</evidence>
<evidence type="ECO:0000256" key="1">
    <source>
        <dbReference type="SAM" id="Coils"/>
    </source>
</evidence>
<dbReference type="EMBL" id="JBHSSW010000057">
    <property type="protein sequence ID" value="MFC6199574.1"/>
    <property type="molecule type" value="Genomic_DNA"/>
</dbReference>
<dbReference type="PANTHER" id="PTHR33055:SF13">
    <property type="entry name" value="TRANSPOSASE"/>
    <property type="match status" value="1"/>
</dbReference>
<organism evidence="4 5">
    <name type="scientific">Ponticaulis profundi</name>
    <dbReference type="NCBI Taxonomy" id="2665222"/>
    <lineage>
        <taxon>Bacteria</taxon>
        <taxon>Pseudomonadati</taxon>
        <taxon>Pseudomonadota</taxon>
        <taxon>Alphaproteobacteria</taxon>
        <taxon>Hyphomonadales</taxon>
        <taxon>Hyphomonadaceae</taxon>
        <taxon>Ponticaulis</taxon>
    </lineage>
</organism>
<dbReference type="InterPro" id="IPR047650">
    <property type="entry name" value="Transpos_IS110"/>
</dbReference>
<comment type="caution">
    <text evidence="4">The sequence shown here is derived from an EMBL/GenBank/DDBJ whole genome shotgun (WGS) entry which is preliminary data.</text>
</comment>
<keyword evidence="1" id="KW-0175">Coiled coil</keyword>
<dbReference type="NCBIfam" id="NF033542">
    <property type="entry name" value="transpos_IS110"/>
    <property type="match status" value="1"/>
</dbReference>
<accession>A0ABW1SDG8</accession>
<dbReference type="InterPro" id="IPR003346">
    <property type="entry name" value="Transposase_20"/>
</dbReference>
<evidence type="ECO:0000313" key="5">
    <source>
        <dbReference type="Proteomes" id="UP001596303"/>
    </source>
</evidence>
<dbReference type="Pfam" id="PF01548">
    <property type="entry name" value="DEDD_Tnp_IS110"/>
    <property type="match status" value="1"/>
</dbReference>
<sequence length="309" mass="34120">MAENYIGVDVAKDWIDVFDPETGIGRRIRTCDLTAFAKAQSDKLVVAEASGGYERPLIAALEAAGTRYVRVNPRHAREFARATGKLAKTDRTDARTLAAMGAALELKADEPACPARTRLAALNARRDALKAHVKKEKTRLQQTSDAWIRADIKSLLAVLERRVLKVEAEIASEIKANDNLTRLDAQLQTAPGIGKIVSAVLIGKLPELGHANRRQIASLAGLAPHAHDSGYMRGKRRIWGGRKEVKSALYIAAFIASRKDPEMIAERARMQEAGKPFKVVIIALARRLLTRLNSMVKEDRNYRFKPLPC</sequence>
<name>A0ABW1SDG8_9PROT</name>
<dbReference type="Pfam" id="PF02371">
    <property type="entry name" value="Transposase_20"/>
    <property type="match status" value="1"/>
</dbReference>
<protein>
    <submittedName>
        <fullName evidence="4">IS110 family transposase</fullName>
    </submittedName>
</protein>
<feature type="domain" description="Transposase IS110-like N-terminal" evidence="2">
    <location>
        <begin position="35"/>
        <end position="143"/>
    </location>
</feature>
<dbReference type="Proteomes" id="UP001596303">
    <property type="component" value="Unassembled WGS sequence"/>
</dbReference>
<evidence type="ECO:0000259" key="2">
    <source>
        <dbReference type="Pfam" id="PF01548"/>
    </source>
</evidence>
<keyword evidence="5" id="KW-1185">Reference proteome</keyword>
<dbReference type="PANTHER" id="PTHR33055">
    <property type="entry name" value="TRANSPOSASE FOR INSERTION SEQUENCE ELEMENT IS1111A"/>
    <property type="match status" value="1"/>
</dbReference>
<dbReference type="RefSeq" id="WP_273280354.1">
    <property type="nucleotide sequence ID" value="NZ_JBHSSW010000057.1"/>
</dbReference>
<dbReference type="InterPro" id="IPR002525">
    <property type="entry name" value="Transp_IS110-like_N"/>
</dbReference>